<feature type="transmembrane region" description="Helical" evidence="4">
    <location>
        <begin position="171"/>
        <end position="190"/>
    </location>
</feature>
<feature type="transmembrane region" description="Helical" evidence="4">
    <location>
        <begin position="305"/>
        <end position="328"/>
    </location>
</feature>
<feature type="transmembrane region" description="Helical" evidence="4">
    <location>
        <begin position="143"/>
        <end position="164"/>
    </location>
</feature>
<keyword evidence="4" id="KW-0472">Membrane</keyword>
<dbReference type="Gene3D" id="1.20.1250.20">
    <property type="entry name" value="MFS general substrate transporter like domains"/>
    <property type="match status" value="2"/>
</dbReference>
<feature type="domain" description="Major facilitator superfamily (MFS) profile" evidence="5">
    <location>
        <begin position="42"/>
        <end position="425"/>
    </location>
</feature>
<dbReference type="Pfam" id="PF07690">
    <property type="entry name" value="MFS_1"/>
    <property type="match status" value="1"/>
</dbReference>
<dbReference type="PROSITE" id="PS50850">
    <property type="entry name" value="MFS"/>
    <property type="match status" value="1"/>
</dbReference>
<keyword evidence="4" id="KW-0812">Transmembrane</keyword>
<dbReference type="InterPro" id="IPR036259">
    <property type="entry name" value="MFS_trans_sf"/>
</dbReference>
<feature type="transmembrane region" description="Helical" evidence="4">
    <location>
        <begin position="202"/>
        <end position="222"/>
    </location>
</feature>
<dbReference type="Proteomes" id="UP000308133">
    <property type="component" value="Unassembled WGS sequence"/>
</dbReference>
<evidence type="ECO:0000313" key="7">
    <source>
        <dbReference type="Proteomes" id="UP000308133"/>
    </source>
</evidence>
<dbReference type="GO" id="GO:0016020">
    <property type="term" value="C:membrane"/>
    <property type="evidence" value="ECO:0007669"/>
    <property type="project" value="UniProtKB-SubCell"/>
</dbReference>
<feature type="transmembrane region" description="Helical" evidence="4">
    <location>
        <begin position="42"/>
        <end position="63"/>
    </location>
</feature>
<feature type="transmembrane region" description="Helical" evidence="4">
    <location>
        <begin position="83"/>
        <end position="105"/>
    </location>
</feature>
<gene>
    <name evidence="6" type="ORF">C1H76_9055</name>
</gene>
<feature type="region of interest" description="Disordered" evidence="3">
    <location>
        <begin position="1"/>
        <end position="35"/>
    </location>
</feature>
<dbReference type="PANTHER" id="PTHR11360">
    <property type="entry name" value="MONOCARBOXYLATE TRANSPORTER"/>
    <property type="match status" value="1"/>
</dbReference>
<feature type="transmembrane region" description="Helical" evidence="4">
    <location>
        <begin position="279"/>
        <end position="298"/>
    </location>
</feature>
<evidence type="ECO:0000259" key="5">
    <source>
        <dbReference type="PROSITE" id="PS50850"/>
    </source>
</evidence>
<dbReference type="InterPro" id="IPR020846">
    <property type="entry name" value="MFS_dom"/>
</dbReference>
<proteinExistence type="inferred from homology"/>
<dbReference type="CDD" id="cd17352">
    <property type="entry name" value="MFS_MCT_SLC16"/>
    <property type="match status" value="1"/>
</dbReference>
<evidence type="ECO:0000256" key="2">
    <source>
        <dbReference type="ARBA" id="ARBA00006727"/>
    </source>
</evidence>
<dbReference type="EMBL" id="PTQR01000126">
    <property type="protein sequence ID" value="TKX18794.1"/>
    <property type="molecule type" value="Genomic_DNA"/>
</dbReference>
<name>A0A4U7AT89_9PEZI</name>
<dbReference type="InterPro" id="IPR011701">
    <property type="entry name" value="MFS"/>
</dbReference>
<sequence>MSTKEVSAPRPDEEKAMSTVSDEPSKSTPPPHLTIPDGGTRAWLVVLGAMIINGCSFGYSSSFGVYQAYYQLNQLSSKTASDIAWIGSIQLCFMFAGGVVAGALFDRYGARVIMVPACGAYVLAIMFTSLCTEYYQFILAQGVFGGLANGFLFSPAIAVVGHYFAKKRGAALGMVAIGSSVGGVIIPIALERSFNSRVGFGWGVRAVGFVMLFLLAIACVLVKERLPPRAGRLFAPEAVRQKSYVLVVAGVFFLIWGVFIIYFFISGYAISKIRMDTDLAFYLLSIINGASLVGRLFFGFMSDKAGVLTLLSFVAVANGVLILCWTQTVNQAGLIAWSVIFGFMSGGIFSLFPAAIASVVPKPQFIGVYMGQSMAAFGIAGLSGGPIAGAIVSKYGFFDAAVFGGVSLLAGGALLVAARFTHQPNWSVKA</sequence>
<keyword evidence="4" id="KW-1133">Transmembrane helix</keyword>
<dbReference type="InterPro" id="IPR050327">
    <property type="entry name" value="Proton-linked_MCT"/>
</dbReference>
<feature type="transmembrane region" description="Helical" evidence="4">
    <location>
        <begin position="334"/>
        <end position="356"/>
    </location>
</feature>
<dbReference type="AlphaFoldDB" id="A0A4U7AT89"/>
<organism evidence="6 7">
    <name type="scientific">Elsinoe australis</name>
    <dbReference type="NCBI Taxonomy" id="40998"/>
    <lineage>
        <taxon>Eukaryota</taxon>
        <taxon>Fungi</taxon>
        <taxon>Dikarya</taxon>
        <taxon>Ascomycota</taxon>
        <taxon>Pezizomycotina</taxon>
        <taxon>Dothideomycetes</taxon>
        <taxon>Dothideomycetidae</taxon>
        <taxon>Myriangiales</taxon>
        <taxon>Elsinoaceae</taxon>
        <taxon>Elsinoe</taxon>
    </lineage>
</organism>
<evidence type="ECO:0000256" key="3">
    <source>
        <dbReference type="SAM" id="MobiDB-lite"/>
    </source>
</evidence>
<dbReference type="PANTHER" id="PTHR11360:SF281">
    <property type="entry name" value="ASPYRIDONES EFFLUX PROTEIN APDF-RELATED"/>
    <property type="match status" value="1"/>
</dbReference>
<comment type="caution">
    <text evidence="6">The sequence shown here is derived from an EMBL/GenBank/DDBJ whole genome shotgun (WGS) entry which is preliminary data.</text>
</comment>
<dbReference type="SUPFAM" id="SSF103473">
    <property type="entry name" value="MFS general substrate transporter"/>
    <property type="match status" value="1"/>
</dbReference>
<protein>
    <submittedName>
        <fullName evidence="6">MFS transporter-like protein 168</fullName>
    </submittedName>
</protein>
<feature type="transmembrane region" description="Helical" evidence="4">
    <location>
        <begin position="243"/>
        <end position="267"/>
    </location>
</feature>
<comment type="similarity">
    <text evidence="2">Belongs to the major facilitator superfamily. Monocarboxylate porter (TC 2.A.1.13) family.</text>
</comment>
<comment type="subcellular location">
    <subcellularLocation>
        <location evidence="1">Membrane</location>
        <topology evidence="1">Multi-pass membrane protein</topology>
    </subcellularLocation>
</comment>
<evidence type="ECO:0000313" key="6">
    <source>
        <dbReference type="EMBL" id="TKX18794.1"/>
    </source>
</evidence>
<feature type="transmembrane region" description="Helical" evidence="4">
    <location>
        <begin position="112"/>
        <end position="137"/>
    </location>
</feature>
<feature type="transmembrane region" description="Helical" evidence="4">
    <location>
        <begin position="368"/>
        <end position="391"/>
    </location>
</feature>
<dbReference type="GO" id="GO:0022857">
    <property type="term" value="F:transmembrane transporter activity"/>
    <property type="evidence" value="ECO:0007669"/>
    <property type="project" value="InterPro"/>
</dbReference>
<evidence type="ECO:0000256" key="4">
    <source>
        <dbReference type="SAM" id="Phobius"/>
    </source>
</evidence>
<feature type="transmembrane region" description="Helical" evidence="4">
    <location>
        <begin position="397"/>
        <end position="420"/>
    </location>
</feature>
<reference evidence="6 7" key="1">
    <citation type="submission" date="2018-02" db="EMBL/GenBank/DDBJ databases">
        <title>Draft genome sequences of Elsinoe sp., causing black scab on jojoba.</title>
        <authorList>
            <person name="Stodart B."/>
            <person name="Jeffress S."/>
            <person name="Ash G."/>
            <person name="Arun Chinnappa K."/>
        </authorList>
    </citation>
    <scope>NUCLEOTIDE SEQUENCE [LARGE SCALE GENOMIC DNA]</scope>
    <source>
        <strain evidence="6 7">Hillstone_2</strain>
    </source>
</reference>
<accession>A0A4U7AT89</accession>
<evidence type="ECO:0000256" key="1">
    <source>
        <dbReference type="ARBA" id="ARBA00004141"/>
    </source>
</evidence>